<evidence type="ECO:0000256" key="5">
    <source>
        <dbReference type="ARBA" id="ARBA00023110"/>
    </source>
</evidence>
<evidence type="ECO:0000313" key="11">
    <source>
        <dbReference type="Proteomes" id="UP000243558"/>
    </source>
</evidence>
<dbReference type="GO" id="GO:0003755">
    <property type="term" value="F:peptidyl-prolyl cis-trans isomerase activity"/>
    <property type="evidence" value="ECO:0007669"/>
    <property type="project" value="UniProtKB-KW"/>
</dbReference>
<reference evidence="10 11" key="1">
    <citation type="submission" date="2014-11" db="EMBL/GenBank/DDBJ databases">
        <title>Pan-genome of Gallibacterium spp.</title>
        <authorList>
            <person name="Kudirkiene E."/>
            <person name="Bojesen A.M."/>
        </authorList>
    </citation>
    <scope>NUCLEOTIDE SEQUENCE [LARGE SCALE GENOMIC DNA]</scope>
    <source>
        <strain evidence="10 11">F151</strain>
    </source>
</reference>
<dbReference type="PANTHER" id="PTHR47245:SF1">
    <property type="entry name" value="FOLDASE PROTEIN PRSA"/>
    <property type="match status" value="1"/>
</dbReference>
<accession>A0A1A7NTX6</accession>
<gene>
    <name evidence="10" type="ORF">QV01_03610</name>
</gene>
<dbReference type="Gene3D" id="3.10.50.40">
    <property type="match status" value="1"/>
</dbReference>
<keyword evidence="5 7" id="KW-0697">Rotamase</keyword>
<dbReference type="EC" id="5.2.1.8" evidence="3"/>
<sequence length="258" mass="28561">MKRLLLVIALGLALPAMAKDVATVNGKAISDNDVTNIFATLGIDKPTADQRKQAINVLVNRDVLLQEAAKQGLDKKADIKANMQAASENVLINTLLQQWANKNQVSEEELTRAYDNIVKTLSDSREYRVRHIVVKDEAKAKEILADLKANKISFTDAAKKFSIDTNAATDGGELNWRNGNDFIPGFAEAVKDAKKNVLTGPIKTQVGYHILQVQDERPVSIPTFEQLRGTLVNNLTQQKIAQYVESLRQKAKVQVNEK</sequence>
<keyword evidence="4 8" id="KW-0732">Signal</keyword>
<dbReference type="InterPro" id="IPR027304">
    <property type="entry name" value="Trigger_fact/SurA_dom_sf"/>
</dbReference>
<evidence type="ECO:0000256" key="8">
    <source>
        <dbReference type="SAM" id="SignalP"/>
    </source>
</evidence>
<dbReference type="InterPro" id="IPR046357">
    <property type="entry name" value="PPIase_dom_sf"/>
</dbReference>
<dbReference type="Pfam" id="PF00639">
    <property type="entry name" value="Rotamase"/>
    <property type="match status" value="1"/>
</dbReference>
<dbReference type="OrthoDB" id="14196at2"/>
<organism evidence="10 11">
    <name type="scientific">Gallibacterium genomosp. 3</name>
    <dbReference type="NCBI Taxonomy" id="505345"/>
    <lineage>
        <taxon>Bacteria</taxon>
        <taxon>Pseudomonadati</taxon>
        <taxon>Pseudomonadota</taxon>
        <taxon>Gammaproteobacteria</taxon>
        <taxon>Pasteurellales</taxon>
        <taxon>Pasteurellaceae</taxon>
        <taxon>Gallibacterium</taxon>
    </lineage>
</organism>
<protein>
    <recommendedName>
        <fullName evidence="3">peptidylprolyl isomerase</fullName>
        <ecNumber evidence="3">5.2.1.8</ecNumber>
    </recommendedName>
</protein>
<keyword evidence="6 7" id="KW-0413">Isomerase</keyword>
<comment type="similarity">
    <text evidence="2">Belongs to the PpiC/parvulin rotamase family.</text>
</comment>
<feature type="signal peptide" evidence="8">
    <location>
        <begin position="1"/>
        <end position="18"/>
    </location>
</feature>
<dbReference type="Gene3D" id="1.10.8.1040">
    <property type="match status" value="1"/>
</dbReference>
<keyword evidence="11" id="KW-1185">Reference proteome</keyword>
<feature type="chain" id="PRO_5008358802" description="peptidylprolyl isomerase" evidence="8">
    <location>
        <begin position="19"/>
        <end position="258"/>
    </location>
</feature>
<dbReference type="InterPro" id="IPR000297">
    <property type="entry name" value="PPIase_PpiC"/>
</dbReference>
<evidence type="ECO:0000313" key="10">
    <source>
        <dbReference type="EMBL" id="OBW92961.1"/>
    </source>
</evidence>
<comment type="catalytic activity">
    <reaction evidence="1">
        <text>[protein]-peptidylproline (omega=180) = [protein]-peptidylproline (omega=0)</text>
        <dbReference type="Rhea" id="RHEA:16237"/>
        <dbReference type="Rhea" id="RHEA-COMP:10747"/>
        <dbReference type="Rhea" id="RHEA-COMP:10748"/>
        <dbReference type="ChEBI" id="CHEBI:83833"/>
        <dbReference type="ChEBI" id="CHEBI:83834"/>
        <dbReference type="EC" id="5.2.1.8"/>
    </reaction>
</comment>
<evidence type="ECO:0000256" key="4">
    <source>
        <dbReference type="ARBA" id="ARBA00022729"/>
    </source>
</evidence>
<dbReference type="EMBL" id="JTJM01000013">
    <property type="protein sequence ID" value="OBW92961.1"/>
    <property type="molecule type" value="Genomic_DNA"/>
</dbReference>
<dbReference type="InterPro" id="IPR050245">
    <property type="entry name" value="PrsA_foldase"/>
</dbReference>
<feature type="domain" description="PpiC" evidence="9">
    <location>
        <begin position="124"/>
        <end position="215"/>
    </location>
</feature>
<evidence type="ECO:0000256" key="1">
    <source>
        <dbReference type="ARBA" id="ARBA00000971"/>
    </source>
</evidence>
<dbReference type="SUPFAM" id="SSF109998">
    <property type="entry name" value="Triger factor/SurA peptide-binding domain-like"/>
    <property type="match status" value="1"/>
</dbReference>
<dbReference type="Proteomes" id="UP000243558">
    <property type="component" value="Unassembled WGS sequence"/>
</dbReference>
<evidence type="ECO:0000259" key="9">
    <source>
        <dbReference type="PROSITE" id="PS50198"/>
    </source>
</evidence>
<proteinExistence type="inferred from homology"/>
<evidence type="ECO:0000256" key="6">
    <source>
        <dbReference type="ARBA" id="ARBA00023235"/>
    </source>
</evidence>
<dbReference type="RefSeq" id="WP_065238992.1">
    <property type="nucleotide sequence ID" value="NZ_JTJM01000013.1"/>
</dbReference>
<dbReference type="SUPFAM" id="SSF54534">
    <property type="entry name" value="FKBP-like"/>
    <property type="match status" value="1"/>
</dbReference>
<dbReference type="PANTHER" id="PTHR47245">
    <property type="entry name" value="PEPTIDYLPROLYL ISOMERASE"/>
    <property type="match status" value="1"/>
</dbReference>
<evidence type="ECO:0000256" key="7">
    <source>
        <dbReference type="PROSITE-ProRule" id="PRU00278"/>
    </source>
</evidence>
<evidence type="ECO:0000256" key="2">
    <source>
        <dbReference type="ARBA" id="ARBA00007656"/>
    </source>
</evidence>
<dbReference type="PROSITE" id="PS50198">
    <property type="entry name" value="PPIC_PPIASE_2"/>
    <property type="match status" value="1"/>
</dbReference>
<evidence type="ECO:0000256" key="3">
    <source>
        <dbReference type="ARBA" id="ARBA00013194"/>
    </source>
</evidence>
<comment type="caution">
    <text evidence="10">The sequence shown here is derived from an EMBL/GenBank/DDBJ whole genome shotgun (WGS) entry which is preliminary data.</text>
</comment>
<dbReference type="AlphaFoldDB" id="A0A1A7NTX6"/>
<name>A0A1A7NTX6_9PAST</name>